<evidence type="ECO:0000313" key="1">
    <source>
        <dbReference type="EMBL" id="KAJ9653404.1"/>
    </source>
</evidence>
<reference evidence="1" key="1">
    <citation type="submission" date="2022-10" db="EMBL/GenBank/DDBJ databases">
        <title>Culturing micro-colonial fungi from biological soil crusts in the Mojave desert and describing Neophaeococcomyces mojavensis, and introducing the new genera and species Taxawa tesnikishii.</title>
        <authorList>
            <person name="Kurbessoian T."/>
            <person name="Stajich J.E."/>
        </authorList>
    </citation>
    <scope>NUCLEOTIDE SEQUENCE</scope>
    <source>
        <strain evidence="1">JES_112</strain>
    </source>
</reference>
<accession>A0ACC3A024</accession>
<proteinExistence type="predicted"/>
<sequence>MTEQTSRFLAIPLEIRQVVYSEIFDTRAGIAIEAAPRLAPSPGGEPTTTSWSAEDEFWAIKPHQLSSQFLRTCRQIHTEALPHLYSLRIFDVTARESLQLFLHNIGPQNFAFIHHIVIDWDFLQDLGWSLTKDEYKLATSGLNNIEVKSWRMRHLTGTSVQWRNVKSHERSLCQAALDICKKHKQLKVLAESYHRRASSSAGISLSGIAGGGVPATRSNCRVKWRFVTCLEELREDETVVDIEKDIDLLRATKEEAREGGFSLPMIDPF</sequence>
<protein>
    <submittedName>
        <fullName evidence="1">Uncharacterized protein</fullName>
    </submittedName>
</protein>
<evidence type="ECO:0000313" key="2">
    <source>
        <dbReference type="Proteomes" id="UP001172386"/>
    </source>
</evidence>
<dbReference type="Proteomes" id="UP001172386">
    <property type="component" value="Unassembled WGS sequence"/>
</dbReference>
<gene>
    <name evidence="1" type="ORF">H2198_007402</name>
</gene>
<organism evidence="1 2">
    <name type="scientific">Neophaeococcomyces mojaviensis</name>
    <dbReference type="NCBI Taxonomy" id="3383035"/>
    <lineage>
        <taxon>Eukaryota</taxon>
        <taxon>Fungi</taxon>
        <taxon>Dikarya</taxon>
        <taxon>Ascomycota</taxon>
        <taxon>Pezizomycotina</taxon>
        <taxon>Eurotiomycetes</taxon>
        <taxon>Chaetothyriomycetidae</taxon>
        <taxon>Chaetothyriales</taxon>
        <taxon>Chaetothyriales incertae sedis</taxon>
        <taxon>Neophaeococcomyces</taxon>
    </lineage>
</organism>
<keyword evidence="2" id="KW-1185">Reference proteome</keyword>
<name>A0ACC3A024_9EURO</name>
<comment type="caution">
    <text evidence="1">The sequence shown here is derived from an EMBL/GenBank/DDBJ whole genome shotgun (WGS) entry which is preliminary data.</text>
</comment>
<dbReference type="EMBL" id="JAPDRQ010000155">
    <property type="protein sequence ID" value="KAJ9653404.1"/>
    <property type="molecule type" value="Genomic_DNA"/>
</dbReference>